<keyword evidence="2" id="KW-1185">Reference proteome</keyword>
<dbReference type="AlphaFoldDB" id="A0A5S5MD58"/>
<organism evidence="1 2">
    <name type="scientific">Desulfobotulus mexicanus</name>
    <dbReference type="NCBI Taxonomy" id="2586642"/>
    <lineage>
        <taxon>Bacteria</taxon>
        <taxon>Pseudomonadati</taxon>
        <taxon>Thermodesulfobacteriota</taxon>
        <taxon>Desulfobacteria</taxon>
        <taxon>Desulfobacterales</taxon>
        <taxon>Desulfobacteraceae</taxon>
        <taxon>Desulfobotulus</taxon>
    </lineage>
</organism>
<evidence type="ECO:0000313" key="1">
    <source>
        <dbReference type="EMBL" id="TYT73652.1"/>
    </source>
</evidence>
<name>A0A5S5MD58_9BACT</name>
<accession>A0A5S5MD58</accession>
<protein>
    <submittedName>
        <fullName evidence="1">Uncharacterized protein</fullName>
    </submittedName>
</protein>
<evidence type="ECO:0000313" key="2">
    <source>
        <dbReference type="Proteomes" id="UP000321899"/>
    </source>
</evidence>
<comment type="caution">
    <text evidence="1">The sequence shown here is derived from an EMBL/GenBank/DDBJ whole genome shotgun (WGS) entry which is preliminary data.</text>
</comment>
<dbReference type="EMBL" id="VDMB01000023">
    <property type="protein sequence ID" value="TYT73652.1"/>
    <property type="molecule type" value="Genomic_DNA"/>
</dbReference>
<gene>
    <name evidence="1" type="ORF">FIM25_13945</name>
</gene>
<dbReference type="Proteomes" id="UP000321899">
    <property type="component" value="Unassembled WGS sequence"/>
</dbReference>
<dbReference type="OrthoDB" id="9833519at2"/>
<reference evidence="1 2" key="1">
    <citation type="submission" date="2019-06" db="EMBL/GenBank/DDBJ databases">
        <title>Desulfobotulus mexicanus sp. nov., a novel sulfate-reducing bacterium isolated from the sediment of an alkaline crater lake in Mexico.</title>
        <authorList>
            <person name="Hirschler-Rea A."/>
        </authorList>
    </citation>
    <scope>NUCLEOTIDE SEQUENCE [LARGE SCALE GENOMIC DNA]</scope>
    <source>
        <strain evidence="1 2">PAR22N</strain>
    </source>
</reference>
<dbReference type="RefSeq" id="WP_139450470.1">
    <property type="nucleotide sequence ID" value="NZ_VDMB01000023.1"/>
</dbReference>
<sequence>MQDAMFSTPRCWQSFWVRDTALLFRLASPLGRFCRMGVVVVWTFGKNPPRLPESFGLVRDAEAVASILSLPQDARVLGFIPLAGAGEKTCFDERVFT</sequence>
<proteinExistence type="predicted"/>